<evidence type="ECO:0000259" key="4">
    <source>
        <dbReference type="PROSITE" id="PS01124"/>
    </source>
</evidence>
<evidence type="ECO:0000256" key="1">
    <source>
        <dbReference type="ARBA" id="ARBA00023015"/>
    </source>
</evidence>
<dbReference type="PANTHER" id="PTHR46796">
    <property type="entry name" value="HTH-TYPE TRANSCRIPTIONAL ACTIVATOR RHAS-RELATED"/>
    <property type="match status" value="1"/>
</dbReference>
<dbReference type="PROSITE" id="PS01124">
    <property type="entry name" value="HTH_ARAC_FAMILY_2"/>
    <property type="match status" value="1"/>
</dbReference>
<proteinExistence type="predicted"/>
<dbReference type="GO" id="GO:0003700">
    <property type="term" value="F:DNA-binding transcription factor activity"/>
    <property type="evidence" value="ECO:0007669"/>
    <property type="project" value="InterPro"/>
</dbReference>
<dbReference type="InterPro" id="IPR018062">
    <property type="entry name" value="HTH_AraC-typ_CS"/>
</dbReference>
<dbReference type="GO" id="GO:0043565">
    <property type="term" value="F:sequence-specific DNA binding"/>
    <property type="evidence" value="ECO:0007669"/>
    <property type="project" value="InterPro"/>
</dbReference>
<dbReference type="PROSITE" id="PS00041">
    <property type="entry name" value="HTH_ARAC_FAMILY_1"/>
    <property type="match status" value="1"/>
</dbReference>
<dbReference type="EMBL" id="BOMH01000075">
    <property type="protein sequence ID" value="GID70499.1"/>
    <property type="molecule type" value="Genomic_DNA"/>
</dbReference>
<sequence length="271" mass="29141">MDHTVGPAVERVIEAMHDNISDPFTVDDMARTAMFSKFHFTRIFQRVTGLSPGRFLSALRIQRAKHLLAETSLNVADISALVGYNSVGTFSTRFARSIGHSPTAYRRLVGTPRDHGMGAEAFDAGSAVIRGNVRAHPGIAEQPMFVGLFADRIRAGRPVRCAILARPGPFRFERVPRGTWYLVAQTIGAGAGRPGRPDMFPGLPPVDARGPVTIHRDTAEEVVDLRPAPRPYGDPAVLLALLDAPELVQRVAPVGAGRRSVDAVGTGPLAA</sequence>
<evidence type="ECO:0000256" key="3">
    <source>
        <dbReference type="ARBA" id="ARBA00023163"/>
    </source>
</evidence>
<protein>
    <submittedName>
        <fullName evidence="5">AraC family transcriptional regulator</fullName>
    </submittedName>
</protein>
<dbReference type="SUPFAM" id="SSF46689">
    <property type="entry name" value="Homeodomain-like"/>
    <property type="match status" value="2"/>
</dbReference>
<keyword evidence="2" id="KW-0238">DNA-binding</keyword>
<dbReference type="Pfam" id="PF12833">
    <property type="entry name" value="HTH_18"/>
    <property type="match status" value="1"/>
</dbReference>
<keyword evidence="3" id="KW-0804">Transcription</keyword>
<dbReference type="InterPro" id="IPR018060">
    <property type="entry name" value="HTH_AraC"/>
</dbReference>
<gene>
    <name evidence="5" type="ORF">Acy02nite_83800</name>
</gene>
<comment type="caution">
    <text evidence="5">The sequence shown here is derived from an EMBL/GenBank/DDBJ whole genome shotgun (WGS) entry which is preliminary data.</text>
</comment>
<evidence type="ECO:0000256" key="2">
    <source>
        <dbReference type="ARBA" id="ARBA00023125"/>
    </source>
</evidence>
<feature type="domain" description="HTH araC/xylS-type" evidence="4">
    <location>
        <begin position="10"/>
        <end position="108"/>
    </location>
</feature>
<dbReference type="AlphaFoldDB" id="A0A919IQT4"/>
<dbReference type="Gene3D" id="1.10.10.60">
    <property type="entry name" value="Homeodomain-like"/>
    <property type="match status" value="2"/>
</dbReference>
<name>A0A919IQT4_9ACTN</name>
<evidence type="ECO:0000313" key="6">
    <source>
        <dbReference type="Proteomes" id="UP000619479"/>
    </source>
</evidence>
<dbReference type="Proteomes" id="UP000619479">
    <property type="component" value="Unassembled WGS sequence"/>
</dbReference>
<dbReference type="InterPro" id="IPR009057">
    <property type="entry name" value="Homeodomain-like_sf"/>
</dbReference>
<evidence type="ECO:0000313" key="5">
    <source>
        <dbReference type="EMBL" id="GID70499.1"/>
    </source>
</evidence>
<reference evidence="5" key="1">
    <citation type="submission" date="2021-01" db="EMBL/GenBank/DDBJ databases">
        <title>Whole genome shotgun sequence of Actinoplanes cyaneus NBRC 14990.</title>
        <authorList>
            <person name="Komaki H."/>
            <person name="Tamura T."/>
        </authorList>
    </citation>
    <scope>NUCLEOTIDE SEQUENCE</scope>
    <source>
        <strain evidence="5">NBRC 14990</strain>
    </source>
</reference>
<keyword evidence="1" id="KW-0805">Transcription regulation</keyword>
<dbReference type="SMART" id="SM00342">
    <property type="entry name" value="HTH_ARAC"/>
    <property type="match status" value="1"/>
</dbReference>
<keyword evidence="6" id="KW-1185">Reference proteome</keyword>
<accession>A0A919IQT4</accession>
<organism evidence="5 6">
    <name type="scientific">Actinoplanes cyaneus</name>
    <dbReference type="NCBI Taxonomy" id="52696"/>
    <lineage>
        <taxon>Bacteria</taxon>
        <taxon>Bacillati</taxon>
        <taxon>Actinomycetota</taxon>
        <taxon>Actinomycetes</taxon>
        <taxon>Micromonosporales</taxon>
        <taxon>Micromonosporaceae</taxon>
        <taxon>Actinoplanes</taxon>
    </lineage>
</organism>
<dbReference type="InterPro" id="IPR050204">
    <property type="entry name" value="AraC_XylS_family_regulators"/>
</dbReference>